<proteinExistence type="predicted"/>
<keyword evidence="2" id="KW-1185">Reference proteome</keyword>
<evidence type="ECO:0000313" key="2">
    <source>
        <dbReference type="Proteomes" id="UP001248709"/>
    </source>
</evidence>
<protein>
    <recommendedName>
        <fullName evidence="3">ATP-grasp domain-containing protein</fullName>
    </recommendedName>
</protein>
<accession>A0ABU3H626</accession>
<gene>
    <name evidence="1" type="ORF">J2Z22_001799</name>
</gene>
<evidence type="ECO:0000313" key="1">
    <source>
        <dbReference type="EMBL" id="MDT3426273.1"/>
    </source>
</evidence>
<dbReference type="Proteomes" id="UP001248709">
    <property type="component" value="Unassembled WGS sequence"/>
</dbReference>
<dbReference type="SUPFAM" id="SSF56059">
    <property type="entry name" value="Glutathione synthetase ATP-binding domain-like"/>
    <property type="match status" value="1"/>
</dbReference>
<dbReference type="EMBL" id="JAUSUY010000006">
    <property type="protein sequence ID" value="MDT3426273.1"/>
    <property type="molecule type" value="Genomic_DNA"/>
</dbReference>
<dbReference type="RefSeq" id="WP_051503572.1">
    <property type="nucleotide sequence ID" value="NZ_JAUSUY010000006.1"/>
</dbReference>
<organism evidence="1 2">
    <name type="scientific">Paenibacillus forsythiae</name>
    <dbReference type="NCBI Taxonomy" id="365616"/>
    <lineage>
        <taxon>Bacteria</taxon>
        <taxon>Bacillati</taxon>
        <taxon>Bacillota</taxon>
        <taxon>Bacilli</taxon>
        <taxon>Bacillales</taxon>
        <taxon>Paenibacillaceae</taxon>
        <taxon>Paenibacillus</taxon>
    </lineage>
</organism>
<comment type="caution">
    <text evidence="1">The sequence shown here is derived from an EMBL/GenBank/DDBJ whole genome shotgun (WGS) entry which is preliminary data.</text>
</comment>
<evidence type="ECO:0008006" key="3">
    <source>
        <dbReference type="Google" id="ProtNLM"/>
    </source>
</evidence>
<name>A0ABU3H626_9BACL</name>
<reference evidence="1 2" key="1">
    <citation type="submission" date="2023-07" db="EMBL/GenBank/DDBJ databases">
        <title>Genomic Encyclopedia of Type Strains, Phase IV (KMG-IV): sequencing the most valuable type-strain genomes for metagenomic binning, comparative biology and taxonomic classification.</title>
        <authorList>
            <person name="Goeker M."/>
        </authorList>
    </citation>
    <scope>NUCLEOTIDE SEQUENCE [LARGE SCALE GENOMIC DNA]</scope>
    <source>
        <strain evidence="1 2">T98</strain>
    </source>
</reference>
<sequence>MARELVAGIFDAESFWRDENLARLPAIRDKDRERIVLAMDELMFPFCGSGDALLTRFAMEEAHKAYLASIGFSFRHLVWEGDDASANLFQAMASEQERDERYGAFDTLSPFAVVPHTREVIAKYEFSNEVPGIDTVKRVNSKIYSARLTGELLGKGFGKPVYSAEELSALGRGLLAEHGSALVKDPFGVSGKGNMLLQSQASLERVASYIRRQEGEGKAVAFVIEPFLDVECDFSCQFDIMRDGSFHLVGLQKIFNRQFAYLGSESMDAAGREALERAGYFDVLLQAAGRLYKDGYFGPVCIDSMLLKDGTLVPIVEINARKSMGFINHRLDQALQARSGKKGFFTFRSVGFKERFDYEGWLEELKRQDILYPNRQGNGILPLSSATLLAGAAEAGADAPAGGNLRKGRLYMTIIADELPERERYVERMRLSFESKGGKWYG</sequence>